<evidence type="ECO:0000313" key="3">
    <source>
        <dbReference type="EMBL" id="MBC8591436.1"/>
    </source>
</evidence>
<evidence type="ECO:0000259" key="2">
    <source>
        <dbReference type="PROSITE" id="PS51832"/>
    </source>
</evidence>
<organism evidence="3 4">
    <name type="scientific">Wansuia hejianensis</name>
    <dbReference type="NCBI Taxonomy" id="2763667"/>
    <lineage>
        <taxon>Bacteria</taxon>
        <taxon>Bacillati</taxon>
        <taxon>Bacillota</taxon>
        <taxon>Clostridia</taxon>
        <taxon>Lachnospirales</taxon>
        <taxon>Lachnospiraceae</taxon>
        <taxon>Wansuia</taxon>
    </lineage>
</organism>
<evidence type="ECO:0000259" key="1">
    <source>
        <dbReference type="PROSITE" id="PS51831"/>
    </source>
</evidence>
<dbReference type="SMART" id="SM00471">
    <property type="entry name" value="HDc"/>
    <property type="match status" value="1"/>
</dbReference>
<comment type="caution">
    <text evidence="3">The sequence shown here is derived from an EMBL/GenBank/DDBJ whole genome shotgun (WGS) entry which is preliminary data.</text>
</comment>
<keyword evidence="4" id="KW-1185">Reference proteome</keyword>
<evidence type="ECO:0000313" key="4">
    <source>
        <dbReference type="Proteomes" id="UP000601522"/>
    </source>
</evidence>
<reference evidence="3 4" key="1">
    <citation type="submission" date="2020-08" db="EMBL/GenBank/DDBJ databases">
        <title>Genome public.</title>
        <authorList>
            <person name="Liu C."/>
            <person name="Sun Q."/>
        </authorList>
    </citation>
    <scope>NUCLEOTIDE SEQUENCE [LARGE SCALE GENOMIC DNA]</scope>
    <source>
        <strain evidence="3 4">NSJ-26</strain>
    </source>
</reference>
<dbReference type="AlphaFoldDB" id="A0A926IN98"/>
<dbReference type="InterPro" id="IPR006674">
    <property type="entry name" value="HD_domain"/>
</dbReference>
<sequence length="368" mass="42131">MRRIPIEYAKEGDVLGRTLYNNMGGMLLKEGSRLNQSIINKLKIYGCFNIYIKDRYTEEVIEEIIKPETMNRIHSLQENLKGIIRNSTNGEKIDTKGVNKNVRDINEIIEEIVYDVIFSKNILEDLVNISIYDDYTLNHSINVMMLATVIARDNGFNMSDIKKLAVGCIFHDIGKTFIPIEIINKPSKLTKEEFEYIKTHTEKGYEFLINYTDLPVVSSNIALCHHEREDGLGYPRKLKGNEIHKFSKIASICDVFDALTSDRSYRRAAPIHEAMEYLLAAGGTQFSVDIIKSFSQSINIFPKDTLVYLSDGREGIVCEVNHEFHTRPKVKIYGENGKEVSPYIVDLMNTSNIVVDKVLHIFSFDQNK</sequence>
<gene>
    <name evidence="3" type="ORF">H8689_09970</name>
</gene>
<accession>A0A926IN98</accession>
<dbReference type="NCBIfam" id="TIGR00277">
    <property type="entry name" value="HDIG"/>
    <property type="match status" value="1"/>
</dbReference>
<dbReference type="RefSeq" id="WP_249324300.1">
    <property type="nucleotide sequence ID" value="NZ_JACRTK010000004.1"/>
</dbReference>
<dbReference type="Pfam" id="PF13487">
    <property type="entry name" value="HD_5"/>
    <property type="match status" value="1"/>
</dbReference>
<dbReference type="Gene3D" id="1.10.3210.10">
    <property type="entry name" value="Hypothetical protein af1432"/>
    <property type="match status" value="1"/>
</dbReference>
<feature type="domain" description="HD" evidence="1">
    <location>
        <begin position="136"/>
        <end position="259"/>
    </location>
</feature>
<dbReference type="EMBL" id="JACRTK010000004">
    <property type="protein sequence ID" value="MBC8591436.1"/>
    <property type="molecule type" value="Genomic_DNA"/>
</dbReference>
<dbReference type="SUPFAM" id="SSF109604">
    <property type="entry name" value="HD-domain/PDEase-like"/>
    <property type="match status" value="1"/>
</dbReference>
<dbReference type="PROSITE" id="PS51832">
    <property type="entry name" value="HD_GYP"/>
    <property type="match status" value="1"/>
</dbReference>
<dbReference type="Proteomes" id="UP000601522">
    <property type="component" value="Unassembled WGS sequence"/>
</dbReference>
<dbReference type="InterPro" id="IPR006675">
    <property type="entry name" value="HDIG_dom"/>
</dbReference>
<name>A0A926IN98_9FIRM</name>
<feature type="domain" description="HD-GYP" evidence="2">
    <location>
        <begin position="114"/>
        <end position="310"/>
    </location>
</feature>
<protein>
    <submittedName>
        <fullName evidence="3">HD-GYP domain-containing protein</fullName>
    </submittedName>
</protein>
<proteinExistence type="predicted"/>
<dbReference type="PANTHER" id="PTHR43155:SF2">
    <property type="entry name" value="CYCLIC DI-GMP PHOSPHODIESTERASE PA4108"/>
    <property type="match status" value="1"/>
</dbReference>
<dbReference type="PROSITE" id="PS51831">
    <property type="entry name" value="HD"/>
    <property type="match status" value="1"/>
</dbReference>
<dbReference type="PANTHER" id="PTHR43155">
    <property type="entry name" value="CYCLIC DI-GMP PHOSPHODIESTERASE PA4108-RELATED"/>
    <property type="match status" value="1"/>
</dbReference>
<dbReference type="CDD" id="cd00077">
    <property type="entry name" value="HDc"/>
    <property type="match status" value="1"/>
</dbReference>
<dbReference type="InterPro" id="IPR003607">
    <property type="entry name" value="HD/PDEase_dom"/>
</dbReference>
<dbReference type="InterPro" id="IPR037522">
    <property type="entry name" value="HD_GYP_dom"/>
</dbReference>